<organism evidence="1 2">
    <name type="scientific">Grylomicrobium aquisgranensis</name>
    <dbReference type="NCBI Taxonomy" id="2926318"/>
    <lineage>
        <taxon>Bacteria</taxon>
        <taxon>Bacillati</taxon>
        <taxon>Bacillota</taxon>
        <taxon>Erysipelotrichia</taxon>
        <taxon>Erysipelotrichales</taxon>
        <taxon>Erysipelotrichaceae</taxon>
        <taxon>Grylomicrobium</taxon>
    </lineage>
</organism>
<accession>A0AB35U1D5</accession>
<evidence type="ECO:0000313" key="2">
    <source>
        <dbReference type="Proteomes" id="UP001286174"/>
    </source>
</evidence>
<dbReference type="InterPro" id="IPR046683">
    <property type="entry name" value="DUF6553"/>
</dbReference>
<dbReference type="Pfam" id="PF20190">
    <property type="entry name" value="DUF6553"/>
    <property type="match status" value="1"/>
</dbReference>
<dbReference type="EMBL" id="JALBUR010000009">
    <property type="protein sequence ID" value="MDX8419498.1"/>
    <property type="molecule type" value="Genomic_DNA"/>
</dbReference>
<keyword evidence="2" id="KW-1185">Reference proteome</keyword>
<protein>
    <submittedName>
        <fullName evidence="1">Uncharacterized protein</fullName>
    </submittedName>
</protein>
<dbReference type="Proteomes" id="UP001286174">
    <property type="component" value="Unassembled WGS sequence"/>
</dbReference>
<comment type="caution">
    <text evidence="1">The sequence shown here is derived from an EMBL/GenBank/DDBJ whole genome shotgun (WGS) entry which is preliminary data.</text>
</comment>
<dbReference type="RefSeq" id="WP_370595903.1">
    <property type="nucleotide sequence ID" value="NZ_JALBUR010000009.1"/>
</dbReference>
<dbReference type="AlphaFoldDB" id="A0AB35U1D5"/>
<reference evidence="1 2" key="1">
    <citation type="submission" date="2022-03" db="EMBL/GenBank/DDBJ databases">
        <title>Novel taxa within the pig intestine.</title>
        <authorList>
            <person name="Wylensek D."/>
            <person name="Bishof K."/>
            <person name="Afrizal A."/>
            <person name="Clavel T."/>
        </authorList>
    </citation>
    <scope>NUCLEOTIDE SEQUENCE [LARGE SCALE GENOMIC DNA]</scope>
    <source>
        <strain evidence="1 2">CLA-KB-P133</strain>
    </source>
</reference>
<gene>
    <name evidence="1" type="ORF">MOZ60_05240</name>
</gene>
<sequence length="188" mass="22246">MKKKEADYSQYLEDWPLHYYQIKDISLREKILQERIAQYDDPDDQRRLVVLQKRYGRAQLKQRPDNFMHALLMIRQMADTKPNAFNRKTMNEQLITHLETLGVYDEDPVMEAEWADLFDCYLTVSRKSFSRPAFLGMGRRDQDTVSAAVMDDLSQMLEEVPARFHLQQDVASLLAIARKRAEVFLERN</sequence>
<name>A0AB35U1D5_9FIRM</name>
<evidence type="ECO:0000313" key="1">
    <source>
        <dbReference type="EMBL" id="MDX8419498.1"/>
    </source>
</evidence>
<proteinExistence type="predicted"/>